<evidence type="ECO:0000256" key="1">
    <source>
        <dbReference type="SAM" id="MobiDB-lite"/>
    </source>
</evidence>
<evidence type="ECO:0000313" key="3">
    <source>
        <dbReference type="Proteomes" id="UP000736672"/>
    </source>
</evidence>
<dbReference type="EMBL" id="JAGTJS010000001">
    <property type="protein sequence ID" value="KAH7275458.1"/>
    <property type="molecule type" value="Genomic_DNA"/>
</dbReference>
<evidence type="ECO:0000313" key="2">
    <source>
        <dbReference type="EMBL" id="KAH7275458.1"/>
    </source>
</evidence>
<comment type="caution">
    <text evidence="2">The sequence shown here is derived from an EMBL/GenBank/DDBJ whole genome shotgun (WGS) entry which is preliminary data.</text>
</comment>
<keyword evidence="3" id="KW-1185">Reference proteome</keyword>
<dbReference type="AlphaFoldDB" id="A0A9P9L763"/>
<dbReference type="Proteomes" id="UP000736672">
    <property type="component" value="Unassembled WGS sequence"/>
</dbReference>
<name>A0A9P9L763_FUSSL</name>
<reference evidence="2" key="1">
    <citation type="journal article" date="2021" name="Nat. Commun.">
        <title>Genetic determinants of endophytism in the Arabidopsis root mycobiome.</title>
        <authorList>
            <person name="Mesny F."/>
            <person name="Miyauchi S."/>
            <person name="Thiergart T."/>
            <person name="Pickel B."/>
            <person name="Atanasova L."/>
            <person name="Karlsson M."/>
            <person name="Huettel B."/>
            <person name="Barry K.W."/>
            <person name="Haridas S."/>
            <person name="Chen C."/>
            <person name="Bauer D."/>
            <person name="Andreopoulos W."/>
            <person name="Pangilinan J."/>
            <person name="LaButti K."/>
            <person name="Riley R."/>
            <person name="Lipzen A."/>
            <person name="Clum A."/>
            <person name="Drula E."/>
            <person name="Henrissat B."/>
            <person name="Kohler A."/>
            <person name="Grigoriev I.V."/>
            <person name="Martin F.M."/>
            <person name="Hacquard S."/>
        </authorList>
    </citation>
    <scope>NUCLEOTIDE SEQUENCE</scope>
    <source>
        <strain evidence="2">FSSC 5 MPI-SDFR-AT-0091</strain>
    </source>
</reference>
<organism evidence="2 3">
    <name type="scientific">Fusarium solani</name>
    <name type="common">Filamentous fungus</name>
    <dbReference type="NCBI Taxonomy" id="169388"/>
    <lineage>
        <taxon>Eukaryota</taxon>
        <taxon>Fungi</taxon>
        <taxon>Dikarya</taxon>
        <taxon>Ascomycota</taxon>
        <taxon>Pezizomycotina</taxon>
        <taxon>Sordariomycetes</taxon>
        <taxon>Hypocreomycetidae</taxon>
        <taxon>Hypocreales</taxon>
        <taxon>Nectriaceae</taxon>
        <taxon>Fusarium</taxon>
        <taxon>Fusarium solani species complex</taxon>
    </lineage>
</organism>
<protein>
    <submittedName>
        <fullName evidence="2">Uncharacterized protein</fullName>
    </submittedName>
</protein>
<proteinExistence type="predicted"/>
<feature type="compositionally biased region" description="Polar residues" evidence="1">
    <location>
        <begin position="131"/>
        <end position="141"/>
    </location>
</feature>
<gene>
    <name evidence="2" type="ORF">B0J15DRAFT_475087</name>
</gene>
<feature type="region of interest" description="Disordered" evidence="1">
    <location>
        <begin position="124"/>
        <end position="146"/>
    </location>
</feature>
<sequence>MGGSILPSLLLVRGAQAPIIRVQLPSHKPCGADYTTEIKPLDEKSTASSTDAGRVAGRASRPDGGIGWVLASSGLDQHQPSFAWTKMNWIRRRNGGEFWTMPPSVRSLGSVRYVDVGWLPGGSRISKPRPTLSTNGQGQKRSQGKHTVRWPPTFLRLMMGREAGLIMPDSGE</sequence>
<accession>A0A9P9L763</accession>